<reference evidence="1 3" key="2">
    <citation type="journal article" date="2018" name="Plant J.">
        <title>The Physcomitrella patens chromosome-scale assembly reveals moss genome structure and evolution.</title>
        <authorList>
            <person name="Lang D."/>
            <person name="Ullrich K.K."/>
            <person name="Murat F."/>
            <person name="Fuchs J."/>
            <person name="Jenkins J."/>
            <person name="Haas F.B."/>
            <person name="Piednoel M."/>
            <person name="Gundlach H."/>
            <person name="Van Bel M."/>
            <person name="Meyberg R."/>
            <person name="Vives C."/>
            <person name="Morata J."/>
            <person name="Symeonidi A."/>
            <person name="Hiss M."/>
            <person name="Muchero W."/>
            <person name="Kamisugi Y."/>
            <person name="Saleh O."/>
            <person name="Blanc G."/>
            <person name="Decker E.L."/>
            <person name="van Gessel N."/>
            <person name="Grimwood J."/>
            <person name="Hayes R.D."/>
            <person name="Graham S.W."/>
            <person name="Gunter L.E."/>
            <person name="McDaniel S.F."/>
            <person name="Hoernstein S.N.W."/>
            <person name="Larsson A."/>
            <person name="Li F.W."/>
            <person name="Perroud P.F."/>
            <person name="Phillips J."/>
            <person name="Ranjan P."/>
            <person name="Rokshar D.S."/>
            <person name="Rothfels C.J."/>
            <person name="Schneider L."/>
            <person name="Shu S."/>
            <person name="Stevenson D.W."/>
            <person name="Thummler F."/>
            <person name="Tillich M."/>
            <person name="Villarreal Aguilar J.C."/>
            <person name="Widiez T."/>
            <person name="Wong G.K."/>
            <person name="Wymore A."/>
            <person name="Zhang Y."/>
            <person name="Zimmer A.D."/>
            <person name="Quatrano R.S."/>
            <person name="Mayer K.F.X."/>
            <person name="Goodstein D."/>
            <person name="Casacuberta J.M."/>
            <person name="Vandepoele K."/>
            <person name="Reski R."/>
            <person name="Cuming A.C."/>
            <person name="Tuskan G.A."/>
            <person name="Maumus F."/>
            <person name="Salse J."/>
            <person name="Schmutz J."/>
            <person name="Rensing S.A."/>
        </authorList>
    </citation>
    <scope>NUCLEOTIDE SEQUENCE [LARGE SCALE GENOMIC DNA]</scope>
    <source>
        <strain evidence="2 3">cv. Gransden 2004</strain>
    </source>
</reference>
<dbReference type="EMBL" id="ABEU02000002">
    <property type="protein sequence ID" value="PNR60676.1"/>
    <property type="molecule type" value="Genomic_DNA"/>
</dbReference>
<reference evidence="1 3" key="1">
    <citation type="journal article" date="2008" name="Science">
        <title>The Physcomitrella genome reveals evolutionary insights into the conquest of land by plants.</title>
        <authorList>
            <person name="Rensing S."/>
            <person name="Lang D."/>
            <person name="Zimmer A."/>
            <person name="Terry A."/>
            <person name="Salamov A."/>
            <person name="Shapiro H."/>
            <person name="Nishiyama T."/>
            <person name="Perroud P.-F."/>
            <person name="Lindquist E."/>
            <person name="Kamisugi Y."/>
            <person name="Tanahashi T."/>
            <person name="Sakakibara K."/>
            <person name="Fujita T."/>
            <person name="Oishi K."/>
            <person name="Shin-I T."/>
            <person name="Kuroki Y."/>
            <person name="Toyoda A."/>
            <person name="Suzuki Y."/>
            <person name="Hashimoto A."/>
            <person name="Yamaguchi K."/>
            <person name="Sugano A."/>
            <person name="Kohara Y."/>
            <person name="Fujiyama A."/>
            <person name="Anterola A."/>
            <person name="Aoki S."/>
            <person name="Ashton N."/>
            <person name="Barbazuk W.B."/>
            <person name="Barker E."/>
            <person name="Bennetzen J."/>
            <person name="Bezanilla M."/>
            <person name="Blankenship R."/>
            <person name="Cho S.H."/>
            <person name="Dutcher S."/>
            <person name="Estelle M."/>
            <person name="Fawcett J.A."/>
            <person name="Gundlach H."/>
            <person name="Hanada K."/>
            <person name="Heyl A."/>
            <person name="Hicks K.A."/>
            <person name="Hugh J."/>
            <person name="Lohr M."/>
            <person name="Mayer K."/>
            <person name="Melkozernov A."/>
            <person name="Murata T."/>
            <person name="Nelson D."/>
            <person name="Pils B."/>
            <person name="Prigge M."/>
            <person name="Reiss B."/>
            <person name="Renner T."/>
            <person name="Rombauts S."/>
            <person name="Rushton P."/>
            <person name="Sanderfoot A."/>
            <person name="Schween G."/>
            <person name="Shiu S.-H."/>
            <person name="Stueber K."/>
            <person name="Theodoulou F.L."/>
            <person name="Tu H."/>
            <person name="Van de Peer Y."/>
            <person name="Verrier P.J."/>
            <person name="Waters E."/>
            <person name="Wood A."/>
            <person name="Yang L."/>
            <person name="Cove D."/>
            <person name="Cuming A."/>
            <person name="Hasebe M."/>
            <person name="Lucas S."/>
            <person name="Mishler D.B."/>
            <person name="Reski R."/>
            <person name="Grigoriev I."/>
            <person name="Quatrano R.S."/>
            <person name="Boore J.L."/>
        </authorList>
    </citation>
    <scope>NUCLEOTIDE SEQUENCE [LARGE SCALE GENOMIC DNA]</scope>
    <source>
        <strain evidence="2 3">cv. Gransden 2004</strain>
    </source>
</reference>
<dbReference type="Proteomes" id="UP000006727">
    <property type="component" value="Chromosome 2"/>
</dbReference>
<keyword evidence="3" id="KW-1185">Reference proteome</keyword>
<evidence type="ECO:0000313" key="3">
    <source>
        <dbReference type="Proteomes" id="UP000006727"/>
    </source>
</evidence>
<sequence length="74" mass="8738">MPSDVFLRMRSWIQTNSTSLYYLNRVPSGHRSFMYMVIQSVSYWGRFSYAARFNTQLGHVLCSTHPLMQMHTSK</sequence>
<accession>A0A2K1L3S4</accession>
<dbReference type="EnsemblPlants" id="Pp3c2_31100V3.1">
    <property type="protein sequence ID" value="PAC:32935063.CDS.1"/>
    <property type="gene ID" value="Pp3c2_31100"/>
</dbReference>
<dbReference type="InParanoid" id="A0A2K1L3S4"/>
<name>A0A2K1L3S4_PHYPA</name>
<reference evidence="2" key="3">
    <citation type="submission" date="2020-12" db="UniProtKB">
        <authorList>
            <consortium name="EnsemblPlants"/>
        </authorList>
    </citation>
    <scope>IDENTIFICATION</scope>
</reference>
<dbReference type="AlphaFoldDB" id="A0A2K1L3S4"/>
<organism evidence="1">
    <name type="scientific">Physcomitrium patens</name>
    <name type="common">Spreading-leaved earth moss</name>
    <name type="synonym">Physcomitrella patens</name>
    <dbReference type="NCBI Taxonomy" id="3218"/>
    <lineage>
        <taxon>Eukaryota</taxon>
        <taxon>Viridiplantae</taxon>
        <taxon>Streptophyta</taxon>
        <taxon>Embryophyta</taxon>
        <taxon>Bryophyta</taxon>
        <taxon>Bryophytina</taxon>
        <taxon>Bryopsida</taxon>
        <taxon>Funariidae</taxon>
        <taxon>Funariales</taxon>
        <taxon>Funariaceae</taxon>
        <taxon>Physcomitrium</taxon>
    </lineage>
</organism>
<proteinExistence type="predicted"/>
<evidence type="ECO:0000313" key="2">
    <source>
        <dbReference type="EnsemblPlants" id="PAC:32935063.CDS.1"/>
    </source>
</evidence>
<dbReference type="Gramene" id="Pp3c2_31100V3.1">
    <property type="protein sequence ID" value="PAC:32935063.CDS.1"/>
    <property type="gene ID" value="Pp3c2_31100"/>
</dbReference>
<gene>
    <name evidence="1" type="ORF">PHYPA_003469</name>
</gene>
<protein>
    <submittedName>
        <fullName evidence="1 2">Uncharacterized protein</fullName>
    </submittedName>
</protein>
<evidence type="ECO:0000313" key="1">
    <source>
        <dbReference type="EMBL" id="PNR60676.1"/>
    </source>
</evidence>